<organism evidence="2 3">
    <name type="scientific">Candidatus Aquicultor secundus</name>
    <dbReference type="NCBI Taxonomy" id="1973895"/>
    <lineage>
        <taxon>Bacteria</taxon>
        <taxon>Bacillati</taxon>
        <taxon>Actinomycetota</taxon>
        <taxon>Candidatus Aquicultoria</taxon>
        <taxon>Candidatus Aquicultorales</taxon>
        <taxon>Candidatus Aquicultoraceae</taxon>
        <taxon>Candidatus Aquicultor</taxon>
    </lineage>
</organism>
<feature type="transmembrane region" description="Helical" evidence="1">
    <location>
        <begin position="199"/>
        <end position="220"/>
    </location>
</feature>
<dbReference type="AlphaFoldDB" id="A0A2M7T8V7"/>
<feature type="transmembrane region" description="Helical" evidence="1">
    <location>
        <begin position="88"/>
        <end position="109"/>
    </location>
</feature>
<dbReference type="GO" id="GO:0005886">
    <property type="term" value="C:plasma membrane"/>
    <property type="evidence" value="ECO:0007669"/>
    <property type="project" value="UniProtKB-SubCell"/>
</dbReference>
<dbReference type="PANTHER" id="PTHR37305:SF1">
    <property type="entry name" value="MEMBRANE PROTEIN"/>
    <property type="match status" value="1"/>
</dbReference>
<keyword evidence="1" id="KW-0812">Transmembrane</keyword>
<gene>
    <name evidence="2" type="ORF">COY37_04030</name>
</gene>
<feature type="transmembrane region" description="Helical" evidence="1">
    <location>
        <begin position="150"/>
        <end position="171"/>
    </location>
</feature>
<dbReference type="Proteomes" id="UP000230956">
    <property type="component" value="Unassembled WGS sequence"/>
</dbReference>
<dbReference type="GO" id="GO:0140359">
    <property type="term" value="F:ABC-type transporter activity"/>
    <property type="evidence" value="ECO:0007669"/>
    <property type="project" value="InterPro"/>
</dbReference>
<keyword evidence="1" id="KW-1133">Transmembrane helix</keyword>
<evidence type="ECO:0000256" key="1">
    <source>
        <dbReference type="SAM" id="Phobius"/>
    </source>
</evidence>
<feature type="transmembrane region" description="Helical" evidence="1">
    <location>
        <begin position="232"/>
        <end position="257"/>
    </location>
</feature>
<evidence type="ECO:0000313" key="3">
    <source>
        <dbReference type="Proteomes" id="UP000230956"/>
    </source>
</evidence>
<dbReference type="Pfam" id="PF12679">
    <property type="entry name" value="ABC2_membrane_2"/>
    <property type="match status" value="1"/>
</dbReference>
<keyword evidence="1" id="KW-0472">Membrane</keyword>
<name>A0A2M7T8V7_9ACTN</name>
<protein>
    <recommendedName>
        <fullName evidence="4">ABC transporter permease</fullName>
    </recommendedName>
</protein>
<sequence length="342" mass="37948">MFRSRGLSIRKTFAYRALPRSKESTITCASRLRERSIPLSRSSRSITLKTSHQATQALKRYFWSFTGRVARLNVNLFKKSLKEIRVSWPSYMVGLLFYVYLLISIYPTVQQRSAEIQELLKSYPKGFIEIFGGGSAVSFTTVEGFLSLEFFSLMWFVIIGAFVIGYGAAALGKELESGTIEILLSQPITRTSALVTKSLNLFISTIGMVVLTVLATYVFGLVVGLKPKVDGIVALIVIGTLFFLAIGAISLFFSVLLGERGRAALTTSGLLVSMYFITVVAGLANWDWIKKLERISLFHYYDSAKLLSTGNIPAKSLLVYAGTAIVFYLGSILVFRRRDIAP</sequence>
<dbReference type="EMBL" id="PFNG01000092">
    <property type="protein sequence ID" value="PIZ40395.1"/>
    <property type="molecule type" value="Genomic_DNA"/>
</dbReference>
<accession>A0A2M7T8V7</accession>
<dbReference type="PANTHER" id="PTHR37305">
    <property type="entry name" value="INTEGRAL MEMBRANE PROTEIN-RELATED"/>
    <property type="match status" value="1"/>
</dbReference>
<feature type="transmembrane region" description="Helical" evidence="1">
    <location>
        <begin position="269"/>
        <end position="289"/>
    </location>
</feature>
<reference evidence="3" key="1">
    <citation type="submission" date="2017-09" db="EMBL/GenBank/DDBJ databases">
        <title>Depth-based differentiation of microbial function through sediment-hosted aquifers and enrichment of novel symbionts in the deep terrestrial subsurface.</title>
        <authorList>
            <person name="Probst A.J."/>
            <person name="Ladd B."/>
            <person name="Jarett J.K."/>
            <person name="Geller-Mcgrath D.E."/>
            <person name="Sieber C.M.K."/>
            <person name="Emerson J.B."/>
            <person name="Anantharaman K."/>
            <person name="Thomas B.C."/>
            <person name="Malmstrom R."/>
            <person name="Stieglmeier M."/>
            <person name="Klingl A."/>
            <person name="Woyke T."/>
            <person name="Ryan C.M."/>
            <person name="Banfield J.F."/>
        </authorList>
    </citation>
    <scope>NUCLEOTIDE SEQUENCE [LARGE SCALE GENOMIC DNA]</scope>
</reference>
<proteinExistence type="predicted"/>
<evidence type="ECO:0000313" key="2">
    <source>
        <dbReference type="EMBL" id="PIZ40395.1"/>
    </source>
</evidence>
<comment type="caution">
    <text evidence="2">The sequence shown here is derived from an EMBL/GenBank/DDBJ whole genome shotgun (WGS) entry which is preliminary data.</text>
</comment>
<evidence type="ECO:0008006" key="4">
    <source>
        <dbReference type="Google" id="ProtNLM"/>
    </source>
</evidence>
<feature type="transmembrane region" description="Helical" evidence="1">
    <location>
        <begin position="317"/>
        <end position="335"/>
    </location>
</feature>